<accession>A0A3P8TKC7</accession>
<reference evidence="2" key="3">
    <citation type="submission" date="2025-09" db="UniProtKB">
        <authorList>
            <consortium name="Ensembl"/>
        </authorList>
    </citation>
    <scope>IDENTIFICATION</scope>
</reference>
<sequence>MEQESGAASTGSFIPLNEHEQRYYSGLHGLCQADTSGKLSSGKVAELFKASQLPPESLHKQVTEVCGAKRLGYFGTPQFYVALKLLAAAQSGLPIRLESVTASKSAAPRGGVL</sequence>
<dbReference type="InterPro" id="IPR000261">
    <property type="entry name" value="EH_dom"/>
</dbReference>
<evidence type="ECO:0000259" key="1">
    <source>
        <dbReference type="Pfam" id="PF12763"/>
    </source>
</evidence>
<dbReference type="OMA" id="KQVTEVC"/>
<dbReference type="GO" id="GO:0005737">
    <property type="term" value="C:cytoplasm"/>
    <property type="evidence" value="ECO:0007669"/>
    <property type="project" value="TreeGrafter"/>
</dbReference>
<dbReference type="GO" id="GO:0016197">
    <property type="term" value="P:endosomal transport"/>
    <property type="evidence" value="ECO:0007669"/>
    <property type="project" value="TreeGrafter"/>
</dbReference>
<dbReference type="Pfam" id="PF12763">
    <property type="entry name" value="EH"/>
    <property type="match status" value="1"/>
</dbReference>
<dbReference type="PANTHER" id="PTHR11216:SF64">
    <property type="entry name" value="RALBP1-ASSOCIATED EPS DOMAIN-CONTAINING PROTEIN 2"/>
    <property type="match status" value="1"/>
</dbReference>
<protein>
    <recommendedName>
        <fullName evidence="1">EH domain-containing protein</fullName>
    </recommendedName>
</protein>
<dbReference type="GO" id="GO:0006897">
    <property type="term" value="P:endocytosis"/>
    <property type="evidence" value="ECO:0007669"/>
    <property type="project" value="TreeGrafter"/>
</dbReference>
<organism evidence="2 3">
    <name type="scientific">Amphiprion percula</name>
    <name type="common">Orange clownfish</name>
    <name type="synonym">Lutjanus percula</name>
    <dbReference type="NCBI Taxonomy" id="161767"/>
    <lineage>
        <taxon>Eukaryota</taxon>
        <taxon>Metazoa</taxon>
        <taxon>Chordata</taxon>
        <taxon>Craniata</taxon>
        <taxon>Vertebrata</taxon>
        <taxon>Euteleostomi</taxon>
        <taxon>Actinopterygii</taxon>
        <taxon>Neopterygii</taxon>
        <taxon>Teleostei</taxon>
        <taxon>Neoteleostei</taxon>
        <taxon>Acanthomorphata</taxon>
        <taxon>Ovalentaria</taxon>
        <taxon>Pomacentridae</taxon>
        <taxon>Amphiprion</taxon>
    </lineage>
</organism>
<reference evidence="2" key="2">
    <citation type="submission" date="2025-08" db="UniProtKB">
        <authorList>
            <consortium name="Ensembl"/>
        </authorList>
    </citation>
    <scope>IDENTIFICATION</scope>
</reference>
<proteinExistence type="predicted"/>
<dbReference type="Gene3D" id="1.10.238.10">
    <property type="entry name" value="EF-hand"/>
    <property type="match status" value="1"/>
</dbReference>
<dbReference type="STRING" id="161767.ENSAPEP00000023983"/>
<dbReference type="SUPFAM" id="SSF47473">
    <property type="entry name" value="EF-hand"/>
    <property type="match status" value="1"/>
</dbReference>
<evidence type="ECO:0000313" key="2">
    <source>
        <dbReference type="Ensembl" id="ENSAPEP00000023983.1"/>
    </source>
</evidence>
<dbReference type="Proteomes" id="UP000265080">
    <property type="component" value="Chromosome 2"/>
</dbReference>
<dbReference type="GeneTree" id="ENSGT00940000158080"/>
<dbReference type="PANTHER" id="PTHR11216">
    <property type="entry name" value="EH DOMAIN"/>
    <property type="match status" value="1"/>
</dbReference>
<dbReference type="InterPro" id="IPR011992">
    <property type="entry name" value="EF-hand-dom_pair"/>
</dbReference>
<feature type="domain" description="EH" evidence="1">
    <location>
        <begin position="18"/>
        <end position="94"/>
    </location>
</feature>
<dbReference type="GO" id="GO:0005886">
    <property type="term" value="C:plasma membrane"/>
    <property type="evidence" value="ECO:0007669"/>
    <property type="project" value="TreeGrafter"/>
</dbReference>
<dbReference type="Ensembl" id="ENSAPET00000024614.1">
    <property type="protein sequence ID" value="ENSAPEP00000023983.1"/>
    <property type="gene ID" value="ENSAPEG00000017060.1"/>
</dbReference>
<dbReference type="AlphaFoldDB" id="A0A3P8TKC7"/>
<reference evidence="2 3" key="1">
    <citation type="submission" date="2018-03" db="EMBL/GenBank/DDBJ databases">
        <title>Finding Nemo's genes: A chromosome-scale reference assembly of the genome of the orange clownfish Amphiprion percula.</title>
        <authorList>
            <person name="Lehmann R."/>
        </authorList>
    </citation>
    <scope>NUCLEOTIDE SEQUENCE</scope>
</reference>
<name>A0A3P8TKC7_AMPPE</name>
<keyword evidence="3" id="KW-1185">Reference proteome</keyword>
<evidence type="ECO:0000313" key="3">
    <source>
        <dbReference type="Proteomes" id="UP000265080"/>
    </source>
</evidence>